<dbReference type="Proteomes" id="UP000541610">
    <property type="component" value="Unassembled WGS sequence"/>
</dbReference>
<name>A0A7J6NY17_PEROL</name>
<evidence type="ECO:0000313" key="2">
    <source>
        <dbReference type="Proteomes" id="UP000541610"/>
    </source>
</evidence>
<dbReference type="AlphaFoldDB" id="A0A7J6NY17"/>
<protein>
    <submittedName>
        <fullName evidence="1">Uncharacterized protein</fullName>
    </submittedName>
</protein>
<reference evidence="1 2" key="1">
    <citation type="submission" date="2020-04" db="EMBL/GenBank/DDBJ databases">
        <title>Perkinsus olseni comparative genomics.</title>
        <authorList>
            <person name="Bogema D.R."/>
        </authorList>
    </citation>
    <scope>NUCLEOTIDE SEQUENCE [LARGE SCALE GENOMIC DNA]</scope>
    <source>
        <strain evidence="1">00978-12</strain>
    </source>
</reference>
<proteinExistence type="predicted"/>
<sequence>MPTNEVTFHHHRNRNLAEIWDEEGKPSRRHYEFPADDPLEGWNGVNMLWPIDARTHDDVLDAFIYTLRRSEFFVSE</sequence>
<gene>
    <name evidence="1" type="ORF">FOZ60_002382</name>
</gene>
<accession>A0A7J6NY17</accession>
<organism evidence="1 2">
    <name type="scientific">Perkinsus olseni</name>
    <name type="common">Perkinsus atlanticus</name>
    <dbReference type="NCBI Taxonomy" id="32597"/>
    <lineage>
        <taxon>Eukaryota</taxon>
        <taxon>Sar</taxon>
        <taxon>Alveolata</taxon>
        <taxon>Perkinsozoa</taxon>
        <taxon>Perkinsea</taxon>
        <taxon>Perkinsida</taxon>
        <taxon>Perkinsidae</taxon>
        <taxon>Perkinsus</taxon>
    </lineage>
</organism>
<dbReference type="EMBL" id="JABANP010000141">
    <property type="protein sequence ID" value="KAF4688793.1"/>
    <property type="molecule type" value="Genomic_DNA"/>
</dbReference>
<evidence type="ECO:0000313" key="1">
    <source>
        <dbReference type="EMBL" id="KAF4688793.1"/>
    </source>
</evidence>
<comment type="caution">
    <text evidence="1">The sequence shown here is derived from an EMBL/GenBank/DDBJ whole genome shotgun (WGS) entry which is preliminary data.</text>
</comment>